<keyword evidence="3" id="KW-1185">Reference proteome</keyword>
<dbReference type="PANTHER" id="PTHR36503">
    <property type="entry name" value="BLR2520 PROTEIN"/>
    <property type="match status" value="1"/>
</dbReference>
<protein>
    <submittedName>
        <fullName evidence="2">Glyoxalase</fullName>
    </submittedName>
</protein>
<accession>A0ABX6BYH5</accession>
<dbReference type="Gene3D" id="3.10.180.10">
    <property type="entry name" value="2,3-Dihydroxybiphenyl 1,2-Dioxygenase, domain 1"/>
    <property type="match status" value="1"/>
</dbReference>
<dbReference type="InterPro" id="IPR037523">
    <property type="entry name" value="VOC_core"/>
</dbReference>
<dbReference type="PROSITE" id="PS51819">
    <property type="entry name" value="VOC"/>
    <property type="match status" value="1"/>
</dbReference>
<reference evidence="2 3" key="1">
    <citation type="submission" date="2019-10" db="EMBL/GenBank/DDBJ databases">
        <title>Thermopilla bonchosmolovskayae gen. nov., sp. nov., a moderately thermophilic Chloroflexi bacterium from a Chukotka hot spring (Arctic, Russia), representing a novel classis Thermopillaia, which include previously uncultivated lineage OLB14.</title>
        <authorList>
            <person name="Kochetkova T.V."/>
            <person name="Zayulina K.S."/>
            <person name="Zhigarkov V.S."/>
            <person name="Minaev N.V."/>
            <person name="Novikov A."/>
            <person name="Toshchakov S.V."/>
            <person name="Elcheninov A.G."/>
            <person name="Kublanov I.V."/>
        </authorList>
    </citation>
    <scope>NUCLEOTIDE SEQUENCE [LARGE SCALE GENOMIC DNA]</scope>
    <source>
        <strain evidence="2 3">3753O</strain>
    </source>
</reference>
<name>A0ABX6BYH5_9CHLR</name>
<dbReference type="PANTHER" id="PTHR36503:SF3">
    <property type="entry name" value="BLR0126 PROTEIN"/>
    <property type="match status" value="1"/>
</dbReference>
<dbReference type="RefSeq" id="WP_158065933.1">
    <property type="nucleotide sequence ID" value="NZ_CP042829.1"/>
</dbReference>
<dbReference type="EMBL" id="CP042829">
    <property type="protein sequence ID" value="QFG01994.1"/>
    <property type="molecule type" value="Genomic_DNA"/>
</dbReference>
<gene>
    <name evidence="2" type="ORF">Tbon_01290</name>
</gene>
<organism evidence="2 3">
    <name type="scientific">Tepidiforma bonchosmolovskayae</name>
    <dbReference type="NCBI Taxonomy" id="2601677"/>
    <lineage>
        <taxon>Bacteria</taxon>
        <taxon>Bacillati</taxon>
        <taxon>Chloroflexota</taxon>
        <taxon>Tepidiformia</taxon>
        <taxon>Tepidiformales</taxon>
        <taxon>Tepidiformaceae</taxon>
        <taxon>Tepidiforma</taxon>
    </lineage>
</organism>
<feature type="domain" description="VOC" evidence="1">
    <location>
        <begin position="3"/>
        <end position="129"/>
    </location>
</feature>
<evidence type="ECO:0000313" key="3">
    <source>
        <dbReference type="Proteomes" id="UP000326331"/>
    </source>
</evidence>
<evidence type="ECO:0000313" key="2">
    <source>
        <dbReference type="EMBL" id="QFG01994.1"/>
    </source>
</evidence>
<dbReference type="InterPro" id="IPR029068">
    <property type="entry name" value="Glyas_Bleomycin-R_OHBP_Dase"/>
</dbReference>
<sequence>MPGYGVIPALRFRDLEEAVRFYVDVLGFEIRRGDLAEGNISVRFGAAQLMLESAAAEFYGTAYNQAIRQRAGTAGPNALYIEAEQIDTLAQRAASAGARILDPLAERPWGQREFTVEDPAGNWLTFWKSLGGANGAT</sequence>
<dbReference type="Proteomes" id="UP000326331">
    <property type="component" value="Chromosome"/>
</dbReference>
<dbReference type="Pfam" id="PF00903">
    <property type="entry name" value="Glyoxalase"/>
    <property type="match status" value="1"/>
</dbReference>
<proteinExistence type="predicted"/>
<dbReference type="SUPFAM" id="SSF54593">
    <property type="entry name" value="Glyoxalase/Bleomycin resistance protein/Dihydroxybiphenyl dioxygenase"/>
    <property type="match status" value="1"/>
</dbReference>
<dbReference type="InterPro" id="IPR004360">
    <property type="entry name" value="Glyas_Fos-R_dOase_dom"/>
</dbReference>
<evidence type="ECO:0000259" key="1">
    <source>
        <dbReference type="PROSITE" id="PS51819"/>
    </source>
</evidence>